<evidence type="ECO:0000256" key="1">
    <source>
        <dbReference type="SAM" id="MobiDB-lite"/>
    </source>
</evidence>
<dbReference type="InParanoid" id="A0A2T0GW85"/>
<dbReference type="Proteomes" id="UP000239352">
    <property type="component" value="Unassembled WGS sequence"/>
</dbReference>
<evidence type="ECO:0000313" key="2">
    <source>
        <dbReference type="EMBL" id="PRW63357.1"/>
    </source>
</evidence>
<protein>
    <submittedName>
        <fullName evidence="2">Uncharacterized protein</fullName>
    </submittedName>
</protein>
<accession>A0A2T0GW85</accession>
<feature type="region of interest" description="Disordered" evidence="1">
    <location>
        <begin position="40"/>
        <end position="70"/>
    </location>
</feature>
<evidence type="ECO:0000313" key="3">
    <source>
        <dbReference type="Proteomes" id="UP000239352"/>
    </source>
</evidence>
<name>A0A2T0GW85_ACTMO</name>
<gene>
    <name evidence="2" type="ORF">CEP50_11110</name>
</gene>
<keyword evidence="3" id="KW-1185">Reference proteome</keyword>
<dbReference type="EMBL" id="PVSR01000016">
    <property type="protein sequence ID" value="PRW63357.1"/>
    <property type="molecule type" value="Genomic_DNA"/>
</dbReference>
<proteinExistence type="predicted"/>
<dbReference type="AlphaFoldDB" id="A0A2T0GW85"/>
<comment type="caution">
    <text evidence="2">The sequence shown here is derived from an EMBL/GenBank/DDBJ whole genome shotgun (WGS) entry which is preliminary data.</text>
</comment>
<sequence length="70" mass="8025">MDRDEIIDRFVQPPSERSLELERIEQEKIARGEVLKSVPYDPTQAIGLDDNYDPFPDSGEESSTERTDTP</sequence>
<reference evidence="2 3" key="1">
    <citation type="submission" date="2018-03" db="EMBL/GenBank/DDBJ databases">
        <title>Actinopolyspora mortivallis from Sahara, screening for active biomolecules.</title>
        <authorList>
            <person name="Selama O."/>
            <person name="Wellington E.M.H."/>
            <person name="Hacene H."/>
        </authorList>
    </citation>
    <scope>NUCLEOTIDE SEQUENCE [LARGE SCALE GENOMIC DNA]</scope>
    <source>
        <strain evidence="2 3">M5A</strain>
    </source>
</reference>
<organism evidence="2 3">
    <name type="scientific">Actinopolyspora mortivallis</name>
    <dbReference type="NCBI Taxonomy" id="33906"/>
    <lineage>
        <taxon>Bacteria</taxon>
        <taxon>Bacillati</taxon>
        <taxon>Actinomycetota</taxon>
        <taxon>Actinomycetes</taxon>
        <taxon>Actinopolysporales</taxon>
        <taxon>Actinopolysporaceae</taxon>
        <taxon>Actinopolyspora</taxon>
    </lineage>
</organism>